<keyword evidence="2" id="KW-0378">Hydrolase</keyword>
<gene>
    <name evidence="3" type="ORF">M9Y10_042203</name>
</gene>
<evidence type="ECO:0000256" key="1">
    <source>
        <dbReference type="ARBA" id="ARBA00005375"/>
    </source>
</evidence>
<evidence type="ECO:0008006" key="5">
    <source>
        <dbReference type="Google" id="ProtNLM"/>
    </source>
</evidence>
<protein>
    <recommendedName>
        <fullName evidence="5">Histidine acid phosphatase family protein</fullName>
    </recommendedName>
</protein>
<name>A0ABR2K6M2_9EUKA</name>
<accession>A0ABR2K6M2</accession>
<dbReference type="InterPro" id="IPR050645">
    <property type="entry name" value="Histidine_acid_phosphatase"/>
</dbReference>
<organism evidence="3 4">
    <name type="scientific">Tritrichomonas musculus</name>
    <dbReference type="NCBI Taxonomy" id="1915356"/>
    <lineage>
        <taxon>Eukaryota</taxon>
        <taxon>Metamonada</taxon>
        <taxon>Parabasalia</taxon>
        <taxon>Tritrichomonadida</taxon>
        <taxon>Tritrichomonadidae</taxon>
        <taxon>Tritrichomonas</taxon>
    </lineage>
</organism>
<keyword evidence="4" id="KW-1185">Reference proteome</keyword>
<dbReference type="Gene3D" id="3.40.50.1240">
    <property type="entry name" value="Phosphoglycerate mutase-like"/>
    <property type="match status" value="1"/>
</dbReference>
<comment type="caution">
    <text evidence="3">The sequence shown here is derived from an EMBL/GenBank/DDBJ whole genome shotgun (WGS) entry which is preliminary data.</text>
</comment>
<dbReference type="InterPro" id="IPR029033">
    <property type="entry name" value="His_PPase_superfam"/>
</dbReference>
<dbReference type="PANTHER" id="PTHR11567:SF110">
    <property type="entry name" value="2-PHOSPHOXYLOSE PHOSPHATASE 1"/>
    <property type="match status" value="1"/>
</dbReference>
<dbReference type="Proteomes" id="UP001470230">
    <property type="component" value="Unassembled WGS sequence"/>
</dbReference>
<sequence length="461" mass="52926">MIFFLLSYSICSLEVIDRKQPNNAINQRRALKIKSNNGKIRSDTLRDNCVAPLNPPSPFVPADTINENIYKLRLVQLVINHGSSAPSTAFLPHDQRGSWSCGSPEVFSHYESIFSSSNKDSYTALDRSRRIRHTIDPRLSDFPPSCNPGDLLIQGFEEQYKLGLMYHNLYINTLHFLPDQYFDSTLLYVHATNSQNSIDSAISFMQGFYNPLNSNEILSIEKGGTTRDHFHPQSSTCQDLQKEDLEFKASDAFKTYANETNYKIRPLYDYLNISFKKDDFTRIDKMCDFLISGYCNENLFLPNETLFDDVFDTCMQFNKFMLTDRFAFTQKGIAGSSVMRELNKMRNDFFSSNDRSDSGGYINGKRFQLISTHESAIVSLLLLFTGDKIGKNDVTGIYGPPPTSHLAFEVYENIESYELFMRIIYNGKEVKLFGEDKTFLTVHEITHRISPLIKYCNEFDI</sequence>
<dbReference type="PANTHER" id="PTHR11567">
    <property type="entry name" value="ACID PHOSPHATASE-RELATED"/>
    <property type="match status" value="1"/>
</dbReference>
<dbReference type="SUPFAM" id="SSF53254">
    <property type="entry name" value="Phosphoglycerate mutase-like"/>
    <property type="match status" value="1"/>
</dbReference>
<reference evidence="3 4" key="1">
    <citation type="submission" date="2024-04" db="EMBL/GenBank/DDBJ databases">
        <title>Tritrichomonas musculus Genome.</title>
        <authorList>
            <person name="Alves-Ferreira E."/>
            <person name="Grigg M."/>
            <person name="Lorenzi H."/>
            <person name="Galac M."/>
        </authorList>
    </citation>
    <scope>NUCLEOTIDE SEQUENCE [LARGE SCALE GENOMIC DNA]</scope>
    <source>
        <strain evidence="3 4">EAF2021</strain>
    </source>
</reference>
<comment type="similarity">
    <text evidence="1">Belongs to the histidine acid phosphatase family.</text>
</comment>
<evidence type="ECO:0000313" key="4">
    <source>
        <dbReference type="Proteomes" id="UP001470230"/>
    </source>
</evidence>
<proteinExistence type="inferred from homology"/>
<dbReference type="InterPro" id="IPR000560">
    <property type="entry name" value="His_Pase_clade-2"/>
</dbReference>
<dbReference type="EMBL" id="JAPFFF010000007">
    <property type="protein sequence ID" value="KAK8886735.1"/>
    <property type="molecule type" value="Genomic_DNA"/>
</dbReference>
<evidence type="ECO:0000256" key="2">
    <source>
        <dbReference type="ARBA" id="ARBA00022801"/>
    </source>
</evidence>
<dbReference type="Pfam" id="PF00328">
    <property type="entry name" value="His_Phos_2"/>
    <property type="match status" value="1"/>
</dbReference>
<evidence type="ECO:0000313" key="3">
    <source>
        <dbReference type="EMBL" id="KAK8886735.1"/>
    </source>
</evidence>